<proteinExistence type="predicted"/>
<comment type="caution">
    <text evidence="1">The sequence shown here is derived from an EMBL/GenBank/DDBJ whole genome shotgun (WGS) entry which is preliminary data.</text>
</comment>
<evidence type="ECO:0000313" key="2">
    <source>
        <dbReference type="Proteomes" id="UP000741013"/>
    </source>
</evidence>
<gene>
    <name evidence="1" type="ORF">JOM49_000358</name>
</gene>
<evidence type="ECO:0000313" key="1">
    <source>
        <dbReference type="EMBL" id="MBP2178832.1"/>
    </source>
</evidence>
<sequence>MCPGCSLGCPEEGHECGFGGGIGPQSHICVAEGAPGVTNVAFETFDVPKATFVTVEAARVP</sequence>
<reference evidence="1 2" key="1">
    <citation type="submission" date="2021-03" db="EMBL/GenBank/DDBJ databases">
        <title>Sequencing the genomes of 1000 actinobacteria strains.</title>
        <authorList>
            <person name="Klenk H.-P."/>
        </authorList>
    </citation>
    <scope>NUCLEOTIDE SEQUENCE [LARGE SCALE GENOMIC DNA]</scope>
    <source>
        <strain evidence="1 2">DSM 45510</strain>
    </source>
</reference>
<dbReference type="EMBL" id="JAGGMS010000001">
    <property type="protein sequence ID" value="MBP2178832.1"/>
    <property type="molecule type" value="Genomic_DNA"/>
</dbReference>
<protein>
    <submittedName>
        <fullName evidence="1">Uncharacterized protein</fullName>
    </submittedName>
</protein>
<name>A0ABS4PHE6_9PSEU</name>
<keyword evidence="2" id="KW-1185">Reference proteome</keyword>
<accession>A0ABS4PHE6</accession>
<organism evidence="1 2">
    <name type="scientific">Amycolatopsis magusensis</name>
    <dbReference type="NCBI Taxonomy" id="882444"/>
    <lineage>
        <taxon>Bacteria</taxon>
        <taxon>Bacillati</taxon>
        <taxon>Actinomycetota</taxon>
        <taxon>Actinomycetes</taxon>
        <taxon>Pseudonocardiales</taxon>
        <taxon>Pseudonocardiaceae</taxon>
        <taxon>Amycolatopsis</taxon>
    </lineage>
</organism>
<dbReference type="Proteomes" id="UP000741013">
    <property type="component" value="Unassembled WGS sequence"/>
</dbReference>